<feature type="compositionally biased region" description="Polar residues" evidence="1">
    <location>
        <begin position="446"/>
        <end position="456"/>
    </location>
</feature>
<keyword evidence="3" id="KW-1185">Reference proteome</keyword>
<feature type="region of interest" description="Disordered" evidence="1">
    <location>
        <begin position="549"/>
        <end position="623"/>
    </location>
</feature>
<dbReference type="OrthoDB" id="3565397at2759"/>
<dbReference type="STRING" id="1072389.K1WP27"/>
<feature type="compositionally biased region" description="Polar residues" evidence="1">
    <location>
        <begin position="419"/>
        <end position="435"/>
    </location>
</feature>
<feature type="compositionally biased region" description="Basic and acidic residues" evidence="1">
    <location>
        <begin position="314"/>
        <end position="330"/>
    </location>
</feature>
<dbReference type="HOGENOM" id="CLU_396932_0_0_1"/>
<reference evidence="2 3" key="1">
    <citation type="journal article" date="2012" name="BMC Genomics">
        <title>Sequencing the genome of Marssonina brunnea reveals fungus-poplar co-evolution.</title>
        <authorList>
            <person name="Zhu S."/>
            <person name="Cao Y.-Z."/>
            <person name="Jiang C."/>
            <person name="Tan B.-Y."/>
            <person name="Wang Z."/>
            <person name="Feng S."/>
            <person name="Zhang L."/>
            <person name="Su X.-H."/>
            <person name="Brejova B."/>
            <person name="Vinar T."/>
            <person name="Xu M."/>
            <person name="Wang M.-X."/>
            <person name="Zhang S.-G."/>
            <person name="Huang M.-R."/>
            <person name="Wu R."/>
            <person name="Zhou Y."/>
        </authorList>
    </citation>
    <scope>NUCLEOTIDE SEQUENCE [LARGE SCALE GENOMIC DNA]</scope>
    <source>
        <strain evidence="2 3">MB_m1</strain>
    </source>
</reference>
<feature type="region of interest" description="Disordered" evidence="1">
    <location>
        <begin position="640"/>
        <end position="694"/>
    </location>
</feature>
<dbReference type="AlphaFoldDB" id="K1WP27"/>
<evidence type="ECO:0000313" key="3">
    <source>
        <dbReference type="Proteomes" id="UP000006753"/>
    </source>
</evidence>
<dbReference type="Proteomes" id="UP000006753">
    <property type="component" value="Unassembled WGS sequence"/>
</dbReference>
<dbReference type="InParanoid" id="K1WP27"/>
<protein>
    <submittedName>
        <fullName evidence="2">Uncharacterized protein</fullName>
    </submittedName>
</protein>
<feature type="region of interest" description="Disordered" evidence="1">
    <location>
        <begin position="368"/>
        <end position="456"/>
    </location>
</feature>
<dbReference type="EMBL" id="JH921431">
    <property type="protein sequence ID" value="EKD19435.1"/>
    <property type="molecule type" value="Genomic_DNA"/>
</dbReference>
<feature type="compositionally biased region" description="Low complexity" evidence="1">
    <location>
        <begin position="600"/>
        <end position="616"/>
    </location>
</feature>
<evidence type="ECO:0000313" key="2">
    <source>
        <dbReference type="EMBL" id="EKD19435.1"/>
    </source>
</evidence>
<name>K1WP27_MARBU</name>
<dbReference type="GeneID" id="18758607"/>
<accession>K1WP27</accession>
<proteinExistence type="predicted"/>
<dbReference type="KEGG" id="mbe:MBM_02672"/>
<evidence type="ECO:0000256" key="1">
    <source>
        <dbReference type="SAM" id="MobiDB-lite"/>
    </source>
</evidence>
<feature type="compositionally biased region" description="Polar residues" evidence="1">
    <location>
        <begin position="569"/>
        <end position="588"/>
    </location>
</feature>
<dbReference type="RefSeq" id="XP_007290561.1">
    <property type="nucleotide sequence ID" value="XM_007290499.1"/>
</dbReference>
<dbReference type="OMA" id="VCKSGEG"/>
<gene>
    <name evidence="2" type="ORF">MBM_02672</name>
</gene>
<feature type="compositionally biased region" description="Basic and acidic residues" evidence="1">
    <location>
        <begin position="403"/>
        <end position="412"/>
    </location>
</feature>
<organism evidence="2 3">
    <name type="scientific">Marssonina brunnea f. sp. multigermtubi (strain MB_m1)</name>
    <name type="common">Marssonina leaf spot fungus</name>
    <dbReference type="NCBI Taxonomy" id="1072389"/>
    <lineage>
        <taxon>Eukaryota</taxon>
        <taxon>Fungi</taxon>
        <taxon>Dikarya</taxon>
        <taxon>Ascomycota</taxon>
        <taxon>Pezizomycotina</taxon>
        <taxon>Leotiomycetes</taxon>
        <taxon>Helotiales</taxon>
        <taxon>Drepanopezizaceae</taxon>
        <taxon>Drepanopeziza</taxon>
    </lineage>
</organism>
<feature type="region of interest" description="Disordered" evidence="1">
    <location>
        <begin position="282"/>
        <end position="340"/>
    </location>
</feature>
<sequence length="694" mass="72517">MARAAEATESVRVERATAVAASVTKNATAEFKALDSRTAKEVVPAANDTTENHLNKTKRAADFAFNGFPKGAGDMVDTVKQHPEITAQKAPAVAVGVGPFVQSELIAGEVAILGKMAANSSKKTVTQISSNEGEKIFNANWKDFSNDAKAEVKNDKIQAAENAKGNGKEPAKSDATTVSAEIKAAEPTRVEGEFKRGNILSMGVQAPVCKSGEGSKQVKGEEATPVSLRIPIGADGDIKAVSKFVDETKAEEKSTVVFNNRTDGPIVPDTRTAPVAVKAAVSATTSKEVPQPVVQKAPEAAKKLPEFPGSAESQKPDVKSEKVGEKKTTKPIDLSAKSDSITAKIEKKETIIPPASVVKESDSDIPIFKEATTPAQVRKAVLSPATSQEEPKPKEASAASKPFKFEEKKIPDSEIESPKASNTNETIIDSNSNSRPEPAPIMPAKNSDQAQSVTSPISDEHVTDHIVSELLQSPSVMPQANFVEPETTQATSSASLASVTNTDKSITKTEALEQPAISDMTTISRESLDHLHSKIDALQEAVQLITKKLTTNLPPPTGEPTKQAIVELSSATDAVSEQVQKPSSSQESEVLAAEPAQANPSTGAEAASTETPAASAKKPGHAKRKSVIVTLGSYLWPFGTATPKGADAKASTAEGSPAGPSVEISKKDTTTSAPGAKDSAASLSDIPTPHIGAA</sequence>